<evidence type="ECO:0000256" key="3">
    <source>
        <dbReference type="SAM" id="MobiDB-lite"/>
    </source>
</evidence>
<keyword evidence="1 2" id="KW-0147">Chitin-binding</keyword>
<evidence type="ECO:0000259" key="4">
    <source>
        <dbReference type="PROSITE" id="PS50941"/>
    </source>
</evidence>
<keyword evidence="2" id="KW-1015">Disulfide bond</keyword>
<accession>A0AAD5SBG9</accession>
<feature type="region of interest" description="Disordered" evidence="3">
    <location>
        <begin position="194"/>
        <end position="276"/>
    </location>
</feature>
<gene>
    <name evidence="5" type="ORF">HK097_008715</name>
</gene>
<dbReference type="InterPro" id="IPR001002">
    <property type="entry name" value="Chitin-bd_1"/>
</dbReference>
<feature type="compositionally biased region" description="Low complexity" evidence="3">
    <location>
        <begin position="207"/>
        <end position="229"/>
    </location>
</feature>
<dbReference type="CDD" id="cd00035">
    <property type="entry name" value="ChtBD1"/>
    <property type="match status" value="1"/>
</dbReference>
<dbReference type="EMBL" id="JADGJD010000529">
    <property type="protein sequence ID" value="KAJ3050305.1"/>
    <property type="molecule type" value="Genomic_DNA"/>
</dbReference>
<organism evidence="5 6">
    <name type="scientific">Rhizophlyctis rosea</name>
    <dbReference type="NCBI Taxonomy" id="64517"/>
    <lineage>
        <taxon>Eukaryota</taxon>
        <taxon>Fungi</taxon>
        <taxon>Fungi incertae sedis</taxon>
        <taxon>Chytridiomycota</taxon>
        <taxon>Chytridiomycota incertae sedis</taxon>
        <taxon>Chytridiomycetes</taxon>
        <taxon>Rhizophlyctidales</taxon>
        <taxon>Rhizophlyctidaceae</taxon>
        <taxon>Rhizophlyctis</taxon>
    </lineage>
</organism>
<protein>
    <recommendedName>
        <fullName evidence="4">Chitin-binding type-1 domain-containing protein</fullName>
    </recommendedName>
</protein>
<evidence type="ECO:0000256" key="2">
    <source>
        <dbReference type="PROSITE-ProRule" id="PRU00261"/>
    </source>
</evidence>
<reference evidence="5" key="1">
    <citation type="submission" date="2020-05" db="EMBL/GenBank/DDBJ databases">
        <title>Phylogenomic resolution of chytrid fungi.</title>
        <authorList>
            <person name="Stajich J.E."/>
            <person name="Amses K."/>
            <person name="Simmons R."/>
            <person name="Seto K."/>
            <person name="Myers J."/>
            <person name="Bonds A."/>
            <person name="Quandt C.A."/>
            <person name="Barry K."/>
            <person name="Liu P."/>
            <person name="Grigoriev I."/>
            <person name="Longcore J.E."/>
            <person name="James T.Y."/>
        </authorList>
    </citation>
    <scope>NUCLEOTIDE SEQUENCE</scope>
    <source>
        <strain evidence="5">JEL0318</strain>
    </source>
</reference>
<dbReference type="PRINTS" id="PR01217">
    <property type="entry name" value="PRICHEXTENSN"/>
</dbReference>
<evidence type="ECO:0000313" key="6">
    <source>
        <dbReference type="Proteomes" id="UP001212841"/>
    </source>
</evidence>
<sequence length="400" mass="41011">MTGTCIHSRPIHTKGQSCGGASPPAPKCAAGLNCMPTTPDASTQRYPGVCWPSAEISNVGGVCGDSSENATFVDAEGPYKSLVACAQRLVCIRDDRRWNESGNCKRKTDPEYVELIASSTTTSSAPTKTAAPIAGGKGALCGPEYQTDILAPSPKCTEGFCCGREGKCGIGDAFCGMGCQKAFGMCGPKIGESGSEGGNGTPSTRNGGSSATTSAGGKGGSTKTTQGTGRLTVRGSVSSTPIPTPKVYVEGGRKGAKPTRTTRKQKPKTTSRGPVQLTDIAFGYTKPHPAQALATPSPTTATHGPMPTGPTTTANAGKILPYPLTRMSVTSTSTKPRRVRTKPPIRNQPAVTRSAGRPAAPRPTQMAASHGGKPPKPAPRPTQHHLPGKNTVSKPVGTGT</sequence>
<feature type="disulfide bond" evidence="2">
    <location>
        <begin position="161"/>
        <end position="175"/>
    </location>
</feature>
<dbReference type="AlphaFoldDB" id="A0AAD5SBG9"/>
<evidence type="ECO:0000313" key="5">
    <source>
        <dbReference type="EMBL" id="KAJ3050305.1"/>
    </source>
</evidence>
<feature type="disulfide bond" evidence="2">
    <location>
        <begin position="156"/>
        <end position="168"/>
    </location>
</feature>
<evidence type="ECO:0000256" key="1">
    <source>
        <dbReference type="ARBA" id="ARBA00022669"/>
    </source>
</evidence>
<keyword evidence="6" id="KW-1185">Reference proteome</keyword>
<dbReference type="InterPro" id="IPR036861">
    <property type="entry name" value="Endochitinase-like_sf"/>
</dbReference>
<comment type="caution">
    <text evidence="2">Lacks conserved residue(s) required for the propagation of feature annotation.</text>
</comment>
<comment type="caution">
    <text evidence="5">The sequence shown here is derived from an EMBL/GenBank/DDBJ whole genome shotgun (WGS) entry which is preliminary data.</text>
</comment>
<dbReference type="Gene3D" id="3.30.60.10">
    <property type="entry name" value="Endochitinase-like"/>
    <property type="match status" value="1"/>
</dbReference>
<feature type="compositionally biased region" description="Low complexity" evidence="3">
    <location>
        <begin position="298"/>
        <end position="317"/>
    </location>
</feature>
<name>A0AAD5SBG9_9FUNG</name>
<dbReference type="Proteomes" id="UP001212841">
    <property type="component" value="Unassembled WGS sequence"/>
</dbReference>
<dbReference type="GO" id="GO:0008061">
    <property type="term" value="F:chitin binding"/>
    <property type="evidence" value="ECO:0007669"/>
    <property type="project" value="UniProtKB-UniRule"/>
</dbReference>
<dbReference type="PROSITE" id="PS50941">
    <property type="entry name" value="CHIT_BIND_I_2"/>
    <property type="match status" value="1"/>
</dbReference>
<dbReference type="SUPFAM" id="SSF57016">
    <property type="entry name" value="Plant lectins/antimicrobial peptides"/>
    <property type="match status" value="1"/>
</dbReference>
<proteinExistence type="predicted"/>
<feature type="domain" description="Chitin-binding type-1" evidence="4">
    <location>
        <begin position="138"/>
        <end position="188"/>
    </location>
</feature>
<feature type="compositionally biased region" description="Basic residues" evidence="3">
    <location>
        <begin position="254"/>
        <end position="269"/>
    </location>
</feature>
<feature type="region of interest" description="Disordered" evidence="3">
    <location>
        <begin position="288"/>
        <end position="400"/>
    </location>
</feature>